<sequence>MEFINLVLYFDDMLSNVQPRSQPAVISLIKMSVRVHNKKPPSPSPNVFKVAAIIPCRKHNTINRITRCYLQPPNQPSLYDSYGLSCENPLTKTLFGSVCGYVLLMSFLLLLDPPPLLVYQVINELEIELASGTYLKQIQKVPLSRSLFGDYMVFNTTYPEVMQVSHSMSTLTAATRRMR</sequence>
<dbReference type="InterPro" id="IPR057597">
    <property type="entry name" value="ALE2_N"/>
</dbReference>
<protein>
    <recommendedName>
        <fullName evidence="1">Receptor-like PK ALE2 N-terminal domain-containing protein</fullName>
    </recommendedName>
</protein>
<dbReference type="Proteomes" id="UP001157006">
    <property type="component" value="Chromosome 1S"/>
</dbReference>
<accession>A0AAV0ZB00</accession>
<dbReference type="Pfam" id="PF23180">
    <property type="entry name" value="ALE2_N"/>
    <property type="match status" value="1"/>
</dbReference>
<proteinExistence type="predicted"/>
<name>A0AAV0ZB00_VICFA</name>
<reference evidence="2 3" key="1">
    <citation type="submission" date="2023-01" db="EMBL/GenBank/DDBJ databases">
        <authorList>
            <person name="Kreplak J."/>
        </authorList>
    </citation>
    <scope>NUCLEOTIDE SEQUENCE [LARGE SCALE GENOMIC DNA]</scope>
</reference>
<keyword evidence="3" id="KW-1185">Reference proteome</keyword>
<evidence type="ECO:0000313" key="2">
    <source>
        <dbReference type="EMBL" id="CAI8594039.1"/>
    </source>
</evidence>
<evidence type="ECO:0000259" key="1">
    <source>
        <dbReference type="Pfam" id="PF23180"/>
    </source>
</evidence>
<gene>
    <name evidence="2" type="ORF">VFH_I120880</name>
</gene>
<evidence type="ECO:0000313" key="3">
    <source>
        <dbReference type="Proteomes" id="UP001157006"/>
    </source>
</evidence>
<organism evidence="2 3">
    <name type="scientific">Vicia faba</name>
    <name type="common">Broad bean</name>
    <name type="synonym">Faba vulgaris</name>
    <dbReference type="NCBI Taxonomy" id="3906"/>
    <lineage>
        <taxon>Eukaryota</taxon>
        <taxon>Viridiplantae</taxon>
        <taxon>Streptophyta</taxon>
        <taxon>Embryophyta</taxon>
        <taxon>Tracheophyta</taxon>
        <taxon>Spermatophyta</taxon>
        <taxon>Magnoliopsida</taxon>
        <taxon>eudicotyledons</taxon>
        <taxon>Gunneridae</taxon>
        <taxon>Pentapetalae</taxon>
        <taxon>rosids</taxon>
        <taxon>fabids</taxon>
        <taxon>Fabales</taxon>
        <taxon>Fabaceae</taxon>
        <taxon>Papilionoideae</taxon>
        <taxon>50 kb inversion clade</taxon>
        <taxon>NPAAA clade</taxon>
        <taxon>Hologalegina</taxon>
        <taxon>IRL clade</taxon>
        <taxon>Fabeae</taxon>
        <taxon>Vicia</taxon>
    </lineage>
</organism>
<dbReference type="AlphaFoldDB" id="A0AAV0ZB00"/>
<feature type="domain" description="Receptor-like PK ALE2 N-terminal" evidence="1">
    <location>
        <begin position="88"/>
        <end position="139"/>
    </location>
</feature>
<dbReference type="EMBL" id="OX451735">
    <property type="protein sequence ID" value="CAI8594039.1"/>
    <property type="molecule type" value="Genomic_DNA"/>
</dbReference>